<dbReference type="Pfam" id="PF00067">
    <property type="entry name" value="p450"/>
    <property type="match status" value="1"/>
</dbReference>
<keyword evidence="7" id="KW-0349">Heme</keyword>
<evidence type="ECO:0000256" key="2">
    <source>
        <dbReference type="ARBA" id="ARBA00010617"/>
    </source>
</evidence>
<dbReference type="InterPro" id="IPR002401">
    <property type="entry name" value="Cyt_P450_E_grp-I"/>
</dbReference>
<dbReference type="AlphaFoldDB" id="A0A9W9JIG4"/>
<protein>
    <submittedName>
        <fullName evidence="9">Cytochrome P450</fullName>
    </submittedName>
</protein>
<accession>A0A9W9JIG4</accession>
<dbReference type="PANTHER" id="PTHR24305:SF187">
    <property type="entry name" value="P450, PUTATIVE (EUROFUNG)-RELATED"/>
    <property type="match status" value="1"/>
</dbReference>
<dbReference type="Gene3D" id="1.10.630.10">
    <property type="entry name" value="Cytochrome P450"/>
    <property type="match status" value="1"/>
</dbReference>
<evidence type="ECO:0000256" key="5">
    <source>
        <dbReference type="ARBA" id="ARBA00023004"/>
    </source>
</evidence>
<dbReference type="OrthoDB" id="6692864at2759"/>
<name>A0A9W9JIG4_9EURO</name>
<evidence type="ECO:0000256" key="6">
    <source>
        <dbReference type="ARBA" id="ARBA00023033"/>
    </source>
</evidence>
<evidence type="ECO:0000256" key="8">
    <source>
        <dbReference type="SAM" id="Phobius"/>
    </source>
</evidence>
<dbReference type="SUPFAM" id="SSF48264">
    <property type="entry name" value="Cytochrome P450"/>
    <property type="match status" value="1"/>
</dbReference>
<keyword evidence="3 7" id="KW-0479">Metal-binding</keyword>
<dbReference type="GO" id="GO:0016705">
    <property type="term" value="F:oxidoreductase activity, acting on paired donors, with incorporation or reduction of molecular oxygen"/>
    <property type="evidence" value="ECO:0007669"/>
    <property type="project" value="InterPro"/>
</dbReference>
<dbReference type="PRINTS" id="PR00463">
    <property type="entry name" value="EP450I"/>
</dbReference>
<dbReference type="GO" id="GO:0005506">
    <property type="term" value="F:iron ion binding"/>
    <property type="evidence" value="ECO:0007669"/>
    <property type="project" value="InterPro"/>
</dbReference>
<comment type="caution">
    <text evidence="9">The sequence shown here is derived from an EMBL/GenBank/DDBJ whole genome shotgun (WGS) entry which is preliminary data.</text>
</comment>
<feature type="non-terminal residue" evidence="9">
    <location>
        <position position="1"/>
    </location>
</feature>
<evidence type="ECO:0000313" key="9">
    <source>
        <dbReference type="EMBL" id="KAJ5194896.1"/>
    </source>
</evidence>
<dbReference type="InterPro" id="IPR050121">
    <property type="entry name" value="Cytochrome_P450_monoxygenase"/>
</dbReference>
<evidence type="ECO:0000256" key="7">
    <source>
        <dbReference type="PIRSR" id="PIRSR602401-1"/>
    </source>
</evidence>
<organism evidence="9 10">
    <name type="scientific">Penicillium cinerascens</name>
    <dbReference type="NCBI Taxonomy" id="70096"/>
    <lineage>
        <taxon>Eukaryota</taxon>
        <taxon>Fungi</taxon>
        <taxon>Dikarya</taxon>
        <taxon>Ascomycota</taxon>
        <taxon>Pezizomycotina</taxon>
        <taxon>Eurotiomycetes</taxon>
        <taxon>Eurotiomycetidae</taxon>
        <taxon>Eurotiales</taxon>
        <taxon>Aspergillaceae</taxon>
        <taxon>Penicillium</taxon>
    </lineage>
</organism>
<dbReference type="GeneID" id="83182697"/>
<dbReference type="PRINTS" id="PR00385">
    <property type="entry name" value="P450"/>
</dbReference>
<dbReference type="RefSeq" id="XP_058305384.1">
    <property type="nucleotide sequence ID" value="XM_058455396.1"/>
</dbReference>
<dbReference type="PANTHER" id="PTHR24305">
    <property type="entry name" value="CYTOCHROME P450"/>
    <property type="match status" value="1"/>
</dbReference>
<feature type="transmembrane region" description="Helical" evidence="8">
    <location>
        <begin position="38"/>
        <end position="60"/>
    </location>
</feature>
<keyword evidence="10" id="KW-1185">Reference proteome</keyword>
<feature type="binding site" description="axial binding residue" evidence="7">
    <location>
        <position position="471"/>
    </location>
    <ligand>
        <name>heme</name>
        <dbReference type="ChEBI" id="CHEBI:30413"/>
    </ligand>
    <ligandPart>
        <name>Fe</name>
        <dbReference type="ChEBI" id="CHEBI:18248"/>
    </ligandPart>
</feature>
<dbReference type="GO" id="GO:0043386">
    <property type="term" value="P:mycotoxin biosynthetic process"/>
    <property type="evidence" value="ECO:0007669"/>
    <property type="project" value="UniProtKB-ARBA"/>
</dbReference>
<reference evidence="9" key="2">
    <citation type="journal article" date="2023" name="IMA Fungus">
        <title>Comparative genomic study of the Penicillium genus elucidates a diverse pangenome and 15 lateral gene transfer events.</title>
        <authorList>
            <person name="Petersen C."/>
            <person name="Sorensen T."/>
            <person name="Nielsen M.R."/>
            <person name="Sondergaard T.E."/>
            <person name="Sorensen J.L."/>
            <person name="Fitzpatrick D.A."/>
            <person name="Frisvad J.C."/>
            <person name="Nielsen K.L."/>
        </authorList>
    </citation>
    <scope>NUCLEOTIDE SEQUENCE</scope>
    <source>
        <strain evidence="9">IBT 15544</strain>
    </source>
</reference>
<comment type="similarity">
    <text evidence="2">Belongs to the cytochrome P450 family.</text>
</comment>
<dbReference type="InterPro" id="IPR001128">
    <property type="entry name" value="Cyt_P450"/>
</dbReference>
<proteinExistence type="inferred from homology"/>
<feature type="transmembrane region" description="Helical" evidence="8">
    <location>
        <begin position="6"/>
        <end position="26"/>
    </location>
</feature>
<dbReference type="EMBL" id="JAPQKR010000015">
    <property type="protein sequence ID" value="KAJ5194896.1"/>
    <property type="molecule type" value="Genomic_DNA"/>
</dbReference>
<keyword evidence="8" id="KW-0472">Membrane</keyword>
<reference evidence="9" key="1">
    <citation type="submission" date="2022-12" db="EMBL/GenBank/DDBJ databases">
        <authorList>
            <person name="Petersen C."/>
        </authorList>
    </citation>
    <scope>NUCLEOTIDE SEQUENCE</scope>
    <source>
        <strain evidence="9">IBT 15544</strain>
    </source>
</reference>
<evidence type="ECO:0000256" key="1">
    <source>
        <dbReference type="ARBA" id="ARBA00001971"/>
    </source>
</evidence>
<evidence type="ECO:0000313" key="10">
    <source>
        <dbReference type="Proteomes" id="UP001150904"/>
    </source>
</evidence>
<dbReference type="GO" id="GO:0020037">
    <property type="term" value="F:heme binding"/>
    <property type="evidence" value="ECO:0007669"/>
    <property type="project" value="InterPro"/>
</dbReference>
<keyword evidence="6" id="KW-0503">Monooxygenase</keyword>
<comment type="cofactor">
    <cofactor evidence="1 7">
        <name>heme</name>
        <dbReference type="ChEBI" id="CHEBI:30413"/>
    </cofactor>
</comment>
<dbReference type="InterPro" id="IPR036396">
    <property type="entry name" value="Cyt_P450_sf"/>
</dbReference>
<dbReference type="Proteomes" id="UP001150904">
    <property type="component" value="Unassembled WGS sequence"/>
</dbReference>
<sequence length="532" mass="60917">WDVNAPKLVITYIILLLVAVTLDRVANNTGVELAQRPIAAKTVGYHLLGIYGSMTFYRIFLHRLSRFPGPFLARLSNFYVTALSARKLHLYEETEKLHKKYGDYVRLGPTELSIADPDAVKALYSPQAKVSKGPWYTVLEPRVSLQMVRNKQEHARRRKVWDQGFSSRALRDYAPRVSHYTELLLQVIQSELGNPMDIARWFNYYSFDVMGDLSFGKSFDMLVDGKDAYILKQLHADMKNIGLFSHLTWLFPFFKRIPVLNADYLKFWNWVDERVDERIQIKERIAAYKRVQNSPDRPDVFSWILKDYEHHPKTKQNTLDLHGDAYLIIVAGRLSNSSDTTAATLTNIFFHLASDRTLYEKLQAELDALPELSYDNLRGAKLLDAVVNETLRLHPAVPSGTQRKSPPEGMTIGNTYIPGDVIVCVPLHALFRDERVFARPNEFLPERWTTHPELVKDASAFIPFNSGPYSCVGKQLALMELRRVTAEILIRYDAAFDTNQTAAAFLDGKKDTFTLATAPLQLVFKERKMPQV</sequence>
<dbReference type="CDD" id="cd11061">
    <property type="entry name" value="CYP67-like"/>
    <property type="match status" value="1"/>
</dbReference>
<evidence type="ECO:0000256" key="4">
    <source>
        <dbReference type="ARBA" id="ARBA00023002"/>
    </source>
</evidence>
<gene>
    <name evidence="9" type="ORF">N7498_008334</name>
</gene>
<keyword evidence="8" id="KW-0812">Transmembrane</keyword>
<keyword evidence="5 7" id="KW-0408">Iron</keyword>
<evidence type="ECO:0000256" key="3">
    <source>
        <dbReference type="ARBA" id="ARBA00022723"/>
    </source>
</evidence>
<keyword evidence="4" id="KW-0560">Oxidoreductase</keyword>
<dbReference type="GO" id="GO:0004497">
    <property type="term" value="F:monooxygenase activity"/>
    <property type="evidence" value="ECO:0007669"/>
    <property type="project" value="UniProtKB-KW"/>
</dbReference>
<keyword evidence="8" id="KW-1133">Transmembrane helix</keyword>